<evidence type="ECO:0000313" key="1">
    <source>
        <dbReference type="EMBL" id="KAK8509428.1"/>
    </source>
</evidence>
<comment type="caution">
    <text evidence="1">The sequence shown here is derived from an EMBL/GenBank/DDBJ whole genome shotgun (WGS) entry which is preliminary data.</text>
</comment>
<gene>
    <name evidence="1" type="ORF">V6N12_001437</name>
</gene>
<dbReference type="EMBL" id="JBBPBM010000091">
    <property type="protein sequence ID" value="KAK8509428.1"/>
    <property type="molecule type" value="Genomic_DNA"/>
</dbReference>
<sequence>MALVLSIERAHEVLGFSFSASKGILEAERPILRDGNLTNFVNRELECFTLPLPELQQIPKSGRFKRETVSTFGSAHIWIVSRDALCFGPYGSCH</sequence>
<proteinExistence type="predicted"/>
<dbReference type="Proteomes" id="UP001472677">
    <property type="component" value="Unassembled WGS sequence"/>
</dbReference>
<keyword evidence="2" id="KW-1185">Reference proteome</keyword>
<accession>A0ABR2BQL2</accession>
<evidence type="ECO:0000313" key="2">
    <source>
        <dbReference type="Proteomes" id="UP001472677"/>
    </source>
</evidence>
<reference evidence="1 2" key="1">
    <citation type="journal article" date="2024" name="G3 (Bethesda)">
        <title>Genome assembly of Hibiscus sabdariffa L. provides insights into metabolisms of medicinal natural products.</title>
        <authorList>
            <person name="Kim T."/>
        </authorList>
    </citation>
    <scope>NUCLEOTIDE SEQUENCE [LARGE SCALE GENOMIC DNA]</scope>
    <source>
        <strain evidence="1">TK-2024</strain>
        <tissue evidence="1">Old leaves</tissue>
    </source>
</reference>
<name>A0ABR2BQL2_9ROSI</name>
<protein>
    <submittedName>
        <fullName evidence="1">Uncharacterized protein</fullName>
    </submittedName>
</protein>
<organism evidence="1 2">
    <name type="scientific">Hibiscus sabdariffa</name>
    <name type="common">roselle</name>
    <dbReference type="NCBI Taxonomy" id="183260"/>
    <lineage>
        <taxon>Eukaryota</taxon>
        <taxon>Viridiplantae</taxon>
        <taxon>Streptophyta</taxon>
        <taxon>Embryophyta</taxon>
        <taxon>Tracheophyta</taxon>
        <taxon>Spermatophyta</taxon>
        <taxon>Magnoliopsida</taxon>
        <taxon>eudicotyledons</taxon>
        <taxon>Gunneridae</taxon>
        <taxon>Pentapetalae</taxon>
        <taxon>rosids</taxon>
        <taxon>malvids</taxon>
        <taxon>Malvales</taxon>
        <taxon>Malvaceae</taxon>
        <taxon>Malvoideae</taxon>
        <taxon>Hibiscus</taxon>
    </lineage>
</organism>